<dbReference type="Proteomes" id="UP000319627">
    <property type="component" value="Unassembled WGS sequence"/>
</dbReference>
<comment type="pathway">
    <text evidence="2">Cofactor biosynthesis; Fe-Mo cofactor biosynthesis.</text>
</comment>
<dbReference type="Pfam" id="PF00148">
    <property type="entry name" value="Oxidored_nitro"/>
    <property type="match status" value="1"/>
</dbReference>
<dbReference type="InterPro" id="IPR005975">
    <property type="entry name" value="Nase_Mo-Fe_CF"/>
</dbReference>
<dbReference type="PANTHER" id="PTHR33712:SF7">
    <property type="entry name" value="LIGHT-INDEPENDENT PROTOCHLOROPHYLLIDE REDUCTASE SUBUNIT B"/>
    <property type="match status" value="1"/>
</dbReference>
<dbReference type="GO" id="GO:0065003">
    <property type="term" value="P:protein-containing complex assembly"/>
    <property type="evidence" value="ECO:0007669"/>
    <property type="project" value="InterPro"/>
</dbReference>
<evidence type="ECO:0000256" key="3">
    <source>
        <dbReference type="ARBA" id="ARBA00011002"/>
    </source>
</evidence>
<evidence type="ECO:0000259" key="4">
    <source>
        <dbReference type="Pfam" id="PF00148"/>
    </source>
</evidence>
<dbReference type="UniPathway" id="UPA00782"/>
<reference evidence="5 6" key="1">
    <citation type="submission" date="2019-07" db="EMBL/GenBank/DDBJ databases">
        <title>Genomic Encyclopedia of Type Strains, Phase I: the one thousand microbial genomes (KMG-I) project.</title>
        <authorList>
            <person name="Kyrpides N."/>
        </authorList>
    </citation>
    <scope>NUCLEOTIDE SEQUENCE [LARGE SCALE GENOMIC DNA]</scope>
    <source>
        <strain evidence="5 6">DSM 375</strain>
    </source>
</reference>
<dbReference type="InterPro" id="IPR000510">
    <property type="entry name" value="Nase/OxRdtase_comp1"/>
</dbReference>
<gene>
    <name evidence="5" type="ORF">LX59_01082</name>
</gene>
<dbReference type="NCBIfam" id="TIGR01285">
    <property type="entry name" value="nifN"/>
    <property type="match status" value="1"/>
</dbReference>
<organism evidence="5 6">
    <name type="scientific">Azomonas agilis</name>
    <dbReference type="NCBI Taxonomy" id="116849"/>
    <lineage>
        <taxon>Bacteria</taxon>
        <taxon>Pseudomonadati</taxon>
        <taxon>Pseudomonadota</taxon>
        <taxon>Gammaproteobacteria</taxon>
        <taxon>Pseudomonadales</taxon>
        <taxon>Pseudomonadaceae</taxon>
        <taxon>Azomonas</taxon>
    </lineage>
</organism>
<dbReference type="Gene3D" id="3.40.50.1980">
    <property type="entry name" value="Nitrogenase molybdenum iron protein domain"/>
    <property type="match status" value="3"/>
</dbReference>
<dbReference type="InterPro" id="IPR050152">
    <property type="entry name" value="ChlB/BchB/BchZ"/>
</dbReference>
<sequence>MARITQTNKPLSVNPLRVSQPMGAALAFLGLNRSIPLEHGAQGCTAFSKVFFTRHFREPIPLQTTAMDMVSTVMGSDERLEEALLTITEQHNPEVIGLITTGLSEMQGADIQRVLRTFNLRYGKKGPSIVAVNTPDTLGGLESGFALAVYALIEQLLPSSIRLPDIYRPPQVNVLASSMLTPADLEALRDWIESFGLQAILLPDLSDSLDGHLTEEGFSNLTIGGLTRPALASMNNSRLTLVIGNSLNAAADLLHERTGIPDVRFTGLSSIAECDAFIQALTEVSGQPVPAKIQRQRAQLMDALVDSYMGLGDVRVAIGADSDQLLALGNFFDDTGLRLVASVSPCNTQLLERLNTEEVLVGDFEDLEDRARATGAQVMIGNSHALQSAERLGIPLIRAGFPQYDYYGASARQWVGYRGMRQLVFELANLRCAQNGGIAPYHSELRQNFNQVPTAHLVEQPARSLLS</sequence>
<evidence type="ECO:0000256" key="2">
    <source>
        <dbReference type="ARBA" id="ARBA00005155"/>
    </source>
</evidence>
<dbReference type="SUPFAM" id="SSF53807">
    <property type="entry name" value="Helical backbone' metal receptor"/>
    <property type="match status" value="1"/>
</dbReference>
<dbReference type="OrthoDB" id="9800746at2"/>
<name>A0A562IZ87_9GAMM</name>
<dbReference type="PANTHER" id="PTHR33712">
    <property type="entry name" value="LIGHT-INDEPENDENT PROTOCHLOROPHYLLIDE REDUCTASE SUBUNIT B"/>
    <property type="match status" value="1"/>
</dbReference>
<evidence type="ECO:0000256" key="1">
    <source>
        <dbReference type="ARBA" id="ARBA00003171"/>
    </source>
</evidence>
<dbReference type="EMBL" id="VLKG01000003">
    <property type="protein sequence ID" value="TWH76163.1"/>
    <property type="molecule type" value="Genomic_DNA"/>
</dbReference>
<dbReference type="GO" id="GO:0016491">
    <property type="term" value="F:oxidoreductase activity"/>
    <property type="evidence" value="ECO:0007669"/>
    <property type="project" value="InterPro"/>
</dbReference>
<comment type="function">
    <text evidence="1">This protein may play a role in the biosynthesis of the prosthetic group of nitrogenase (FeMo cofactor).</text>
</comment>
<evidence type="ECO:0000313" key="6">
    <source>
        <dbReference type="Proteomes" id="UP000319627"/>
    </source>
</evidence>
<dbReference type="Gene3D" id="6.10.250.1090">
    <property type="match status" value="1"/>
</dbReference>
<dbReference type="AlphaFoldDB" id="A0A562IZ87"/>
<accession>A0A562IZ87</accession>
<protein>
    <submittedName>
        <fullName evidence="5">Nitrogenase molybdenum-iron protein NifN</fullName>
    </submittedName>
</protein>
<evidence type="ECO:0000313" key="5">
    <source>
        <dbReference type="EMBL" id="TWH76163.1"/>
    </source>
</evidence>
<dbReference type="CDD" id="cd01966">
    <property type="entry name" value="Nitrogenase_NifN_1"/>
    <property type="match status" value="1"/>
</dbReference>
<comment type="similarity">
    <text evidence="3">Belongs to the NifD/NifK/NifE/NifN family.</text>
</comment>
<feature type="domain" description="Nitrogenase/oxidoreductase component 1" evidence="4">
    <location>
        <begin position="19"/>
        <end position="430"/>
    </location>
</feature>
<proteinExistence type="inferred from homology"/>
<keyword evidence="6" id="KW-1185">Reference proteome</keyword>
<dbReference type="RefSeq" id="WP_144570817.1">
    <property type="nucleotide sequence ID" value="NZ_VLKG01000003.1"/>
</dbReference>
<comment type="caution">
    <text evidence="5">The sequence shown here is derived from an EMBL/GenBank/DDBJ whole genome shotgun (WGS) entry which is preliminary data.</text>
</comment>
<dbReference type="GO" id="GO:0009399">
    <property type="term" value="P:nitrogen fixation"/>
    <property type="evidence" value="ECO:0007669"/>
    <property type="project" value="InterPro"/>
</dbReference>